<gene>
    <name evidence="10 14" type="primary">miaA</name>
    <name evidence="14" type="ORF">ESZ47_09190</name>
</gene>
<comment type="cofactor">
    <cofactor evidence="1 10">
        <name>Mg(2+)</name>
        <dbReference type="ChEBI" id="CHEBI:18420"/>
    </cofactor>
</comment>
<evidence type="ECO:0000256" key="10">
    <source>
        <dbReference type="HAMAP-Rule" id="MF_00185"/>
    </source>
</evidence>
<dbReference type="Gene3D" id="3.40.50.300">
    <property type="entry name" value="P-loop containing nucleotide triphosphate hydrolases"/>
    <property type="match status" value="1"/>
</dbReference>
<dbReference type="GO" id="GO:0052381">
    <property type="term" value="F:tRNA dimethylallyltransferase activity"/>
    <property type="evidence" value="ECO:0007669"/>
    <property type="project" value="UniProtKB-UniRule"/>
</dbReference>
<evidence type="ECO:0000256" key="12">
    <source>
        <dbReference type="RuleBase" id="RU003784"/>
    </source>
</evidence>
<dbReference type="Gene3D" id="1.10.20.140">
    <property type="match status" value="1"/>
</dbReference>
<evidence type="ECO:0000256" key="6">
    <source>
        <dbReference type="ARBA" id="ARBA00022741"/>
    </source>
</evidence>
<comment type="similarity">
    <text evidence="3 10 13">Belongs to the IPP transferase family.</text>
</comment>
<evidence type="ECO:0000256" key="2">
    <source>
        <dbReference type="ARBA" id="ARBA00003213"/>
    </source>
</evidence>
<protein>
    <recommendedName>
        <fullName evidence="10">tRNA dimethylallyltransferase</fullName>
        <ecNumber evidence="10">2.5.1.75</ecNumber>
    </recommendedName>
    <alternativeName>
        <fullName evidence="10">Dimethylallyl diphosphate:tRNA dimethylallyltransferase</fullName>
        <shortName evidence="10">DMAPP:tRNA dimethylallyltransferase</shortName>
        <shortName evidence="10">DMATase</shortName>
    </alternativeName>
    <alternativeName>
        <fullName evidence="10">Isopentenyl-diphosphate:tRNA isopentenyltransferase</fullName>
        <shortName evidence="10">IPP transferase</shortName>
        <shortName evidence="10">IPPT</shortName>
        <shortName evidence="10">IPTase</shortName>
    </alternativeName>
</protein>
<keyword evidence="15" id="KW-1185">Reference proteome</keyword>
<evidence type="ECO:0000313" key="15">
    <source>
        <dbReference type="Proteomes" id="UP000442244"/>
    </source>
</evidence>
<dbReference type="PANTHER" id="PTHR11088">
    <property type="entry name" value="TRNA DIMETHYLALLYLTRANSFERASE"/>
    <property type="match status" value="1"/>
</dbReference>
<evidence type="ECO:0000256" key="9">
    <source>
        <dbReference type="ARBA" id="ARBA00049563"/>
    </source>
</evidence>
<feature type="region of interest" description="Interaction with substrate tRNA" evidence="10">
    <location>
        <begin position="34"/>
        <end position="37"/>
    </location>
</feature>
<dbReference type="InterPro" id="IPR018022">
    <property type="entry name" value="IPT"/>
</dbReference>
<feature type="site" description="Interaction with substrate tRNA" evidence="10">
    <location>
        <position position="100"/>
    </location>
</feature>
<keyword evidence="5 10" id="KW-0819">tRNA processing</keyword>
<evidence type="ECO:0000256" key="4">
    <source>
        <dbReference type="ARBA" id="ARBA00022679"/>
    </source>
</evidence>
<feature type="binding site" evidence="10">
    <location>
        <begin position="11"/>
        <end position="16"/>
    </location>
    <ligand>
        <name>substrate</name>
    </ligand>
</feature>
<dbReference type="PANTHER" id="PTHR11088:SF60">
    <property type="entry name" value="TRNA DIMETHYLALLYLTRANSFERASE"/>
    <property type="match status" value="1"/>
</dbReference>
<dbReference type="InterPro" id="IPR027417">
    <property type="entry name" value="P-loop_NTPase"/>
</dbReference>
<feature type="region of interest" description="Interaction with substrate tRNA" evidence="10">
    <location>
        <begin position="155"/>
        <end position="159"/>
    </location>
</feature>
<dbReference type="GO" id="GO:0006400">
    <property type="term" value="P:tRNA modification"/>
    <property type="evidence" value="ECO:0007669"/>
    <property type="project" value="TreeGrafter"/>
</dbReference>
<dbReference type="AlphaFoldDB" id="A0A652NDR4"/>
<name>A0A652NDR4_9LACO</name>
<evidence type="ECO:0000256" key="8">
    <source>
        <dbReference type="ARBA" id="ARBA00022842"/>
    </source>
</evidence>
<dbReference type="RefSeq" id="WP_148606687.1">
    <property type="nucleotide sequence ID" value="NZ_SDGY01000010.1"/>
</dbReference>
<proteinExistence type="inferred from homology"/>
<dbReference type="InterPro" id="IPR039657">
    <property type="entry name" value="Dimethylallyltransferase"/>
</dbReference>
<comment type="catalytic activity">
    <reaction evidence="9 10 11">
        <text>adenosine(37) in tRNA + dimethylallyl diphosphate = N(6)-dimethylallyladenosine(37) in tRNA + diphosphate</text>
        <dbReference type="Rhea" id="RHEA:26482"/>
        <dbReference type="Rhea" id="RHEA-COMP:10162"/>
        <dbReference type="Rhea" id="RHEA-COMP:10375"/>
        <dbReference type="ChEBI" id="CHEBI:33019"/>
        <dbReference type="ChEBI" id="CHEBI:57623"/>
        <dbReference type="ChEBI" id="CHEBI:74411"/>
        <dbReference type="ChEBI" id="CHEBI:74415"/>
        <dbReference type="EC" id="2.5.1.75"/>
    </reaction>
</comment>
<reference evidence="14 15" key="1">
    <citation type="submission" date="2019-01" db="EMBL/GenBank/DDBJ databases">
        <title>Leuconostoc litchii sp. nov., a novel lactic acid bacterium isolated from lychee.</title>
        <authorList>
            <person name="Wang L.-T."/>
        </authorList>
    </citation>
    <scope>NUCLEOTIDE SEQUENCE [LARGE SCALE GENOMIC DNA]</scope>
    <source>
        <strain evidence="14 15">MB7</strain>
    </source>
</reference>
<keyword evidence="7 10" id="KW-0067">ATP-binding</keyword>
<feature type="binding site" evidence="10">
    <location>
        <begin position="9"/>
        <end position="16"/>
    </location>
    <ligand>
        <name>ATP</name>
        <dbReference type="ChEBI" id="CHEBI:30616"/>
    </ligand>
</feature>
<comment type="caution">
    <text evidence="10">Lacks conserved residue(s) required for the propagation of feature annotation.</text>
</comment>
<evidence type="ECO:0000256" key="5">
    <source>
        <dbReference type="ARBA" id="ARBA00022694"/>
    </source>
</evidence>
<keyword evidence="8 10" id="KW-0460">Magnesium</keyword>
<dbReference type="NCBIfam" id="TIGR00174">
    <property type="entry name" value="miaA"/>
    <property type="match status" value="1"/>
</dbReference>
<dbReference type="Proteomes" id="UP000442244">
    <property type="component" value="Unassembled WGS sequence"/>
</dbReference>
<dbReference type="GO" id="GO:0005524">
    <property type="term" value="F:ATP binding"/>
    <property type="evidence" value="ECO:0007669"/>
    <property type="project" value="UniProtKB-UniRule"/>
</dbReference>
<dbReference type="EC" id="2.5.1.75" evidence="10"/>
<dbReference type="HAMAP" id="MF_00185">
    <property type="entry name" value="IPP_trans"/>
    <property type="match status" value="1"/>
</dbReference>
<dbReference type="Pfam" id="PF01715">
    <property type="entry name" value="IPPT"/>
    <property type="match status" value="1"/>
</dbReference>
<comment type="function">
    <text evidence="2 10 12">Catalyzes the transfer of a dimethylallyl group onto the adenine at position 37 in tRNAs that read codons beginning with uridine, leading to the formation of N6-(dimethylallyl)adenosine (i(6)A).</text>
</comment>
<accession>A0A652NDR4</accession>
<evidence type="ECO:0000256" key="7">
    <source>
        <dbReference type="ARBA" id="ARBA00022840"/>
    </source>
</evidence>
<dbReference type="SUPFAM" id="SSF52540">
    <property type="entry name" value="P-loop containing nucleoside triphosphate hydrolases"/>
    <property type="match status" value="2"/>
</dbReference>
<evidence type="ECO:0000256" key="3">
    <source>
        <dbReference type="ARBA" id="ARBA00005842"/>
    </source>
</evidence>
<keyword evidence="4 10" id="KW-0808">Transferase</keyword>
<keyword evidence="6 10" id="KW-0547">Nucleotide-binding</keyword>
<evidence type="ECO:0000256" key="11">
    <source>
        <dbReference type="RuleBase" id="RU003783"/>
    </source>
</evidence>
<evidence type="ECO:0000313" key="14">
    <source>
        <dbReference type="EMBL" id="TYC46026.1"/>
    </source>
</evidence>
<dbReference type="EMBL" id="SDGY01000010">
    <property type="protein sequence ID" value="TYC46026.1"/>
    <property type="molecule type" value="Genomic_DNA"/>
</dbReference>
<organism evidence="14 15">
    <name type="scientific">Leuconostoc litchii</name>
    <dbReference type="NCBI Taxonomy" id="1981069"/>
    <lineage>
        <taxon>Bacteria</taxon>
        <taxon>Bacillati</taxon>
        <taxon>Bacillota</taxon>
        <taxon>Bacilli</taxon>
        <taxon>Lactobacillales</taxon>
        <taxon>Lactobacillaceae</taxon>
        <taxon>Leuconostoc</taxon>
    </lineage>
</organism>
<comment type="caution">
    <text evidence="14">The sequence shown here is derived from an EMBL/GenBank/DDBJ whole genome shotgun (WGS) entry which is preliminary data.</text>
</comment>
<sequence>MNKIVIIAGPTASGKSNLAIQMAQNFNGEIISADSMQIYRSLDIGTAKPTKEEQNIVTHHLIDIIDFTASYSVADFVVEADKIIADIISRGKLPIVVGGTGLYVKALLGLQKLEYAASDANEVSVLKSYELSELVTELKMIDAKQALNVDLKNKQRIIRAIQIARHGKKKIQKSRPTYESLTIALDWPRNVLYERINTRASYMVQQGILNEATAILEAGGENLQAGKAIGYKEFFPYLQGQIDLDMAIEQLKQDSRRYAKRQLTYLRHQIPGLIWLDGMQAETQLTNKLQRWI</sequence>
<evidence type="ECO:0000256" key="1">
    <source>
        <dbReference type="ARBA" id="ARBA00001946"/>
    </source>
</evidence>
<dbReference type="OrthoDB" id="9776390at2"/>
<comment type="subunit">
    <text evidence="10">Monomer.</text>
</comment>
<evidence type="ECO:0000256" key="13">
    <source>
        <dbReference type="RuleBase" id="RU003785"/>
    </source>
</evidence>